<reference evidence="1 2" key="1">
    <citation type="submission" date="2015-09" db="EMBL/GenBank/DDBJ databases">
        <title>Trachymyrmex cornetzi WGS genome.</title>
        <authorList>
            <person name="Nygaard S."/>
            <person name="Hu H."/>
            <person name="Boomsma J."/>
            <person name="Zhang G."/>
        </authorList>
    </citation>
    <scope>NUCLEOTIDE SEQUENCE [LARGE SCALE GENOMIC DNA]</scope>
    <source>
        <strain evidence="1">Tcor2-1</strain>
        <tissue evidence="1">Whole body</tissue>
    </source>
</reference>
<gene>
    <name evidence="1" type="ORF">ALC57_00775</name>
</gene>
<accession>A0A151JRE3</accession>
<sequence>NWISEKLLDFLIQTEESERGIVVGKLVKFDVVSTICEVMQTSNENFIKVVLEIFEIVSAHKEFYENQAAIITMQTMLRLSYCVNKSLKDSTLFEKLVGSMSDILVRSLKLDVSFDTDCILQQIVLFVKNLDIKDLKKNKLKFTAITMFNVILQKQAAFDKNTDVEMIIDVCRDILESMTKIVKCDDDNDTISFAIDSLCGTCASSARFCLMQDSREKNQTEFKIYEKENNLEIFVYHTVMDIIVPYVKVRSDLSSLDLIGFYRSLIFCLNNLYQLKNCNKDNLSNHLTANGYLKRLLYLTVQFPENLRRSTCILLSRILSILGKMAFPIETTKFANMLNQGLVELPKDSTKWNDAVACKKNGSVLIILLYYHYLGTRENDVISLKSLITRIMLLPKSTPISVLILKPLWLLFAVTSLSHPRPNLVYYYENAVVQMMGILQRSEISEFYTHHVDLLHYCLTCPNISQKLLYRVLSLWLIESDGDIKPLSFNYDKVAEYLLDVIHSNFSNSFVNIALKGLCHLIQIIKNDKQRINNLANTVWQTLPDIFSSYQPDTVTHIETALELANIIRPSMIPLPFIIRSADNIADIILNKNTDCSNIKFMTLVLMQAYILLEVAMMRNSFGVLKTYMTNFRLLKWLYVYGFSKERSDLSTASIKLFTFIMHCQKKSSLKCEKSLTIEVNHLCNMLLYAKKLPYYIANEMQFMCELLTSNDDGSAVILQNIVTESNHIYLVEIYEILHLIHAEVDPISQDMVYRSLITLLNFCNTKATKIMPYLSTIMSTYSLIKSVDIRPSCHFDEFIVPWLYYHKKYDEYYVPWNPEALFKTPFDETLEKLKEYLIVLKNEKMEDAYINLQKAVSIIFGLS</sequence>
<dbReference type="STRING" id="471704.A0A151JRE3"/>
<keyword evidence="2" id="KW-1185">Reference proteome</keyword>
<evidence type="ECO:0000313" key="2">
    <source>
        <dbReference type="Proteomes" id="UP000078492"/>
    </source>
</evidence>
<proteinExistence type="predicted"/>
<organism evidence="1 2">
    <name type="scientific">Trachymyrmex cornetzi</name>
    <dbReference type="NCBI Taxonomy" id="471704"/>
    <lineage>
        <taxon>Eukaryota</taxon>
        <taxon>Metazoa</taxon>
        <taxon>Ecdysozoa</taxon>
        <taxon>Arthropoda</taxon>
        <taxon>Hexapoda</taxon>
        <taxon>Insecta</taxon>
        <taxon>Pterygota</taxon>
        <taxon>Neoptera</taxon>
        <taxon>Endopterygota</taxon>
        <taxon>Hymenoptera</taxon>
        <taxon>Apocrita</taxon>
        <taxon>Aculeata</taxon>
        <taxon>Formicoidea</taxon>
        <taxon>Formicidae</taxon>
        <taxon>Myrmicinae</taxon>
        <taxon>Trachymyrmex</taxon>
    </lineage>
</organism>
<name>A0A151JRE3_9HYME</name>
<dbReference type="AlphaFoldDB" id="A0A151JRE3"/>
<dbReference type="Proteomes" id="UP000078492">
    <property type="component" value="Unassembled WGS sequence"/>
</dbReference>
<feature type="non-terminal residue" evidence="1">
    <location>
        <position position="1"/>
    </location>
</feature>
<evidence type="ECO:0000313" key="1">
    <source>
        <dbReference type="EMBL" id="KYN29770.1"/>
    </source>
</evidence>
<dbReference type="EMBL" id="KQ978619">
    <property type="protein sequence ID" value="KYN29770.1"/>
    <property type="molecule type" value="Genomic_DNA"/>
</dbReference>
<protein>
    <submittedName>
        <fullName evidence="1">Uncharacterized protein</fullName>
    </submittedName>
</protein>